<dbReference type="PANTHER" id="PTHR43840:SF15">
    <property type="entry name" value="MITOCHONDRIAL METAL TRANSPORTER 1-RELATED"/>
    <property type="match status" value="1"/>
</dbReference>
<dbReference type="Proteomes" id="UP000226429">
    <property type="component" value="Unassembled WGS sequence"/>
</dbReference>
<comment type="similarity">
    <text evidence="2">Belongs to the cation diffusion facilitator (CDF) transporter (TC 2.A.4) family. FieF subfamily.</text>
</comment>
<sequence length="375" mass="41967">METQRYRQTRFIGLCGGLKNILLAGLKIIFGITGHSHALLADGIHSLSDLVIDSVVIIAAKFGSKAADEDHPYGHGRIETAATVLLALILAIAAVTIIINAIMMIATPYHPIEPSYYVLWIALSSVLLNELLYYATKRIAKQVKSKLLMTNAWHHRSDSASSIAVVLGVIGVWLGFPKLDAIAAIIVALMIFKIAWDFAWHSIRELVDTALTREETKKIKLFIKEIPGVKAIHQLRTRSIAGSIFCDVHVLVDPRISVSEGHYIGQEVDKRLIAAFPDITDVVVHIDTEDDELNNPSRYLPDRATLLKILEKQWGSILPKMVIKTAIFHYLEGKVSIELKLPLALMHQLDLEQNLKKIMSTEKFITDIKFFYYKS</sequence>
<evidence type="ECO:0000313" key="12">
    <source>
        <dbReference type="EMBL" id="RDH40577.1"/>
    </source>
</evidence>
<keyword evidence="7 9" id="KW-1133">Transmembrane helix</keyword>
<evidence type="ECO:0000256" key="2">
    <source>
        <dbReference type="ARBA" id="ARBA00010212"/>
    </source>
</evidence>
<feature type="transmembrane region" description="Helical" evidence="9">
    <location>
        <begin position="157"/>
        <end position="176"/>
    </location>
</feature>
<feature type="transmembrane region" description="Helical" evidence="9">
    <location>
        <begin position="84"/>
        <end position="105"/>
    </location>
</feature>
<dbReference type="InterPro" id="IPR027470">
    <property type="entry name" value="Cation_efflux_CTD"/>
</dbReference>
<keyword evidence="4" id="KW-0410">Iron transport</keyword>
<feature type="transmembrane region" description="Helical" evidence="9">
    <location>
        <begin position="182"/>
        <end position="200"/>
    </location>
</feature>
<feature type="domain" description="Cation efflux protein transmembrane" evidence="10">
    <location>
        <begin position="20"/>
        <end position="207"/>
    </location>
</feature>
<comment type="caution">
    <text evidence="12">The sequence shown here is derived from an EMBL/GenBank/DDBJ whole genome shotgun (WGS) entry which is preliminary data.</text>
</comment>
<evidence type="ECO:0000259" key="10">
    <source>
        <dbReference type="Pfam" id="PF01545"/>
    </source>
</evidence>
<dbReference type="Pfam" id="PF01545">
    <property type="entry name" value="Cation_efflux"/>
    <property type="match status" value="1"/>
</dbReference>
<protein>
    <submittedName>
        <fullName evidence="12">Cation transporter</fullName>
    </submittedName>
</protein>
<comment type="subcellular location">
    <subcellularLocation>
        <location evidence="1">Membrane</location>
        <topology evidence="1">Multi-pass membrane protein</topology>
    </subcellularLocation>
</comment>
<evidence type="ECO:0000256" key="4">
    <source>
        <dbReference type="ARBA" id="ARBA00022496"/>
    </source>
</evidence>
<keyword evidence="5 9" id="KW-0812">Transmembrane</keyword>
<dbReference type="GO" id="GO:0006826">
    <property type="term" value="P:iron ion transport"/>
    <property type="evidence" value="ECO:0007669"/>
    <property type="project" value="UniProtKB-KW"/>
</dbReference>
<dbReference type="PANTHER" id="PTHR43840">
    <property type="entry name" value="MITOCHONDRIAL METAL TRANSPORTER 1-RELATED"/>
    <property type="match status" value="1"/>
</dbReference>
<keyword evidence="3" id="KW-0813">Transport</keyword>
<feature type="transmembrane region" description="Helical" evidence="9">
    <location>
        <begin position="117"/>
        <end position="136"/>
    </location>
</feature>
<keyword evidence="6" id="KW-0864">Zinc transport</keyword>
<dbReference type="NCBIfam" id="TIGR01297">
    <property type="entry name" value="CDF"/>
    <property type="match status" value="1"/>
</dbReference>
<keyword evidence="8 9" id="KW-0472">Membrane</keyword>
<dbReference type="InterPro" id="IPR050291">
    <property type="entry name" value="CDF_Transporter"/>
</dbReference>
<reference evidence="12 13" key="2">
    <citation type="journal article" date="2018" name="J. Invertebr. Pathol.">
        <title>'Candidatus Aquirickettsiella gammari' (Gammaproteobacteria: Legionellales: Coxiellaceae): A bacterial pathogen of the freshwater crustacean Gammarus fossarum (Malacostraca: Amphipoda).</title>
        <authorList>
            <person name="Bojko J."/>
            <person name="Dunn A.M."/>
            <person name="Stebbing P.D."/>
            <person name="van Aerle R."/>
            <person name="Bacela-Spychalska K."/>
            <person name="Bean T.P."/>
            <person name="Urrutia A."/>
            <person name="Stentiford G.D."/>
        </authorList>
    </citation>
    <scope>NUCLEOTIDE SEQUENCE [LARGE SCALE GENOMIC DNA]</scope>
    <source>
        <strain evidence="12">RA15029</strain>
    </source>
</reference>
<dbReference type="GO" id="GO:0016020">
    <property type="term" value="C:membrane"/>
    <property type="evidence" value="ECO:0007669"/>
    <property type="project" value="UniProtKB-SubCell"/>
</dbReference>
<evidence type="ECO:0000256" key="1">
    <source>
        <dbReference type="ARBA" id="ARBA00004141"/>
    </source>
</evidence>
<proteinExistence type="inferred from homology"/>
<evidence type="ECO:0000256" key="9">
    <source>
        <dbReference type="SAM" id="Phobius"/>
    </source>
</evidence>
<evidence type="ECO:0000259" key="11">
    <source>
        <dbReference type="Pfam" id="PF16916"/>
    </source>
</evidence>
<organism evidence="12 13">
    <name type="scientific">Candidatus Aquirickettsiella gammari</name>
    <dbReference type="NCBI Taxonomy" id="2016198"/>
    <lineage>
        <taxon>Bacteria</taxon>
        <taxon>Pseudomonadati</taxon>
        <taxon>Pseudomonadota</taxon>
        <taxon>Gammaproteobacteria</taxon>
        <taxon>Legionellales</taxon>
        <taxon>Coxiellaceae</taxon>
        <taxon>Candidatus Aquirickettsiella</taxon>
    </lineage>
</organism>
<dbReference type="Gene3D" id="3.30.70.1350">
    <property type="entry name" value="Cation efflux protein, cytoplasmic domain"/>
    <property type="match status" value="1"/>
</dbReference>
<dbReference type="InterPro" id="IPR002524">
    <property type="entry name" value="Cation_efflux"/>
</dbReference>
<evidence type="ECO:0000256" key="5">
    <source>
        <dbReference type="ARBA" id="ARBA00022692"/>
    </source>
</evidence>
<evidence type="ECO:0000256" key="6">
    <source>
        <dbReference type="ARBA" id="ARBA00022906"/>
    </source>
</evidence>
<dbReference type="GO" id="GO:0006829">
    <property type="term" value="P:zinc ion transport"/>
    <property type="evidence" value="ECO:0007669"/>
    <property type="project" value="UniProtKB-KW"/>
</dbReference>
<dbReference type="EMBL" id="NMOS02000007">
    <property type="protein sequence ID" value="RDH40577.1"/>
    <property type="molecule type" value="Genomic_DNA"/>
</dbReference>
<keyword evidence="13" id="KW-1185">Reference proteome</keyword>
<keyword evidence="4" id="KW-0408">Iron</keyword>
<keyword evidence="6" id="KW-0862">Zinc</keyword>
<keyword evidence="6" id="KW-0406">Ion transport</keyword>
<dbReference type="FunFam" id="1.20.1510.10:FF:000006">
    <property type="entry name" value="Divalent cation efflux transporter"/>
    <property type="match status" value="1"/>
</dbReference>
<reference evidence="12 13" key="1">
    <citation type="journal article" date="2017" name="Int. J. Syst. Evol. Microbiol.">
        <title>Aquarickettsiella crustaci n. gen. n. sp. (Gammaproteobacteria: Legionellales: Coxiellaceae); a bacterial pathogen of the freshwater crustacean: Gammarus fossarum (Malacostraca: Amphipoda).</title>
        <authorList>
            <person name="Bojko J."/>
            <person name="Dunn A.M."/>
            <person name="Stebbing P.D."/>
            <person name="Van Aerle R."/>
            <person name="Bacela-Spychalska K."/>
            <person name="Bean T.P."/>
            <person name="Stentiford G.D."/>
        </authorList>
    </citation>
    <scope>NUCLEOTIDE SEQUENCE [LARGE SCALE GENOMIC DNA]</scope>
    <source>
        <strain evidence="12">RA15029</strain>
    </source>
</reference>
<dbReference type="Pfam" id="PF16916">
    <property type="entry name" value="ZT_dimer"/>
    <property type="match status" value="1"/>
</dbReference>
<evidence type="ECO:0000256" key="3">
    <source>
        <dbReference type="ARBA" id="ARBA00022448"/>
    </source>
</evidence>
<dbReference type="GO" id="GO:0008324">
    <property type="term" value="F:monoatomic cation transmembrane transporter activity"/>
    <property type="evidence" value="ECO:0007669"/>
    <property type="project" value="InterPro"/>
</dbReference>
<gene>
    <name evidence="12" type="ORF">CFE62_003500</name>
</gene>
<name>A0A370CJN5_9COXI</name>
<dbReference type="InterPro" id="IPR058533">
    <property type="entry name" value="Cation_efflux_TM"/>
</dbReference>
<evidence type="ECO:0000313" key="13">
    <source>
        <dbReference type="Proteomes" id="UP000226429"/>
    </source>
</evidence>
<dbReference type="SUPFAM" id="SSF160240">
    <property type="entry name" value="Cation efflux protein cytoplasmic domain-like"/>
    <property type="match status" value="1"/>
</dbReference>
<dbReference type="SUPFAM" id="SSF161111">
    <property type="entry name" value="Cation efflux protein transmembrane domain-like"/>
    <property type="match status" value="1"/>
</dbReference>
<dbReference type="InterPro" id="IPR036837">
    <property type="entry name" value="Cation_efflux_CTD_sf"/>
</dbReference>
<accession>A0A370CJN5</accession>
<evidence type="ECO:0000256" key="7">
    <source>
        <dbReference type="ARBA" id="ARBA00022989"/>
    </source>
</evidence>
<evidence type="ECO:0000256" key="8">
    <source>
        <dbReference type="ARBA" id="ARBA00023136"/>
    </source>
</evidence>
<feature type="domain" description="Cation efflux protein cytoplasmic" evidence="11">
    <location>
        <begin position="212"/>
        <end position="288"/>
    </location>
</feature>
<dbReference type="InterPro" id="IPR027469">
    <property type="entry name" value="Cation_efflux_TMD_sf"/>
</dbReference>
<dbReference type="Gene3D" id="1.20.1510.10">
    <property type="entry name" value="Cation efflux protein transmembrane domain"/>
    <property type="match status" value="1"/>
</dbReference>
<dbReference type="AlphaFoldDB" id="A0A370CJN5"/>